<accession>A0A0A2GVG9</accession>
<evidence type="ECO:0000256" key="1">
    <source>
        <dbReference type="SAM" id="SignalP"/>
    </source>
</evidence>
<dbReference type="InterPro" id="IPR038678">
    <property type="entry name" value="Spondin_N_sf"/>
</dbReference>
<name>A0A0A2GVG9_9FLAO</name>
<feature type="chain" id="PRO_5001999316" description="Spondin domain-containing protein" evidence="1">
    <location>
        <begin position="22"/>
        <end position="232"/>
    </location>
</feature>
<dbReference type="OrthoDB" id="8478811at2"/>
<comment type="caution">
    <text evidence="3">The sequence shown here is derived from an EMBL/GenBank/DDBJ whole genome shotgun (WGS) entry which is preliminary data.</text>
</comment>
<dbReference type="NCBIfam" id="NF038123">
    <property type="entry name" value="NF038123_dom"/>
    <property type="match status" value="1"/>
</dbReference>
<dbReference type="Proteomes" id="UP000030140">
    <property type="component" value="Unassembled WGS sequence"/>
</dbReference>
<dbReference type="PATRIC" id="fig|1300343.5.peg.162"/>
<dbReference type="EMBL" id="JSAQ01000001">
    <property type="protein sequence ID" value="KGO06523.1"/>
    <property type="molecule type" value="Genomic_DNA"/>
</dbReference>
<dbReference type="RefSeq" id="WP_035325604.1">
    <property type="nucleotide sequence ID" value="NZ_CP015125.1"/>
</dbReference>
<evidence type="ECO:0000313" key="3">
    <source>
        <dbReference type="EMBL" id="KGO06523.1"/>
    </source>
</evidence>
<feature type="signal peptide" evidence="1">
    <location>
        <begin position="1"/>
        <end position="21"/>
    </location>
</feature>
<organism evidence="3 4">
    <name type="scientific">Dokdonia donghaensis DSW-1</name>
    <dbReference type="NCBI Taxonomy" id="1300343"/>
    <lineage>
        <taxon>Bacteria</taxon>
        <taxon>Pseudomonadati</taxon>
        <taxon>Bacteroidota</taxon>
        <taxon>Flavobacteriia</taxon>
        <taxon>Flavobacteriales</taxon>
        <taxon>Flavobacteriaceae</taxon>
        <taxon>Dokdonia</taxon>
    </lineage>
</organism>
<evidence type="ECO:0000259" key="2">
    <source>
        <dbReference type="PROSITE" id="PS51020"/>
    </source>
</evidence>
<feature type="domain" description="Spondin" evidence="2">
    <location>
        <begin position="33"/>
        <end position="219"/>
    </location>
</feature>
<dbReference type="Gene3D" id="2.60.40.2130">
    <property type="entry name" value="F-spondin domain"/>
    <property type="match status" value="1"/>
</dbReference>
<protein>
    <recommendedName>
        <fullName evidence="2">Spondin domain-containing protein</fullName>
    </recommendedName>
</protein>
<gene>
    <name evidence="3" type="ORF">NV36_06510</name>
</gene>
<dbReference type="PROSITE" id="PS51257">
    <property type="entry name" value="PROKAR_LIPOPROTEIN"/>
    <property type="match status" value="1"/>
</dbReference>
<keyword evidence="4" id="KW-1185">Reference proteome</keyword>
<dbReference type="InterPro" id="IPR009465">
    <property type="entry name" value="Spondin_N"/>
</dbReference>
<dbReference type="PROSITE" id="PS51020">
    <property type="entry name" value="SPONDIN"/>
    <property type="match status" value="1"/>
</dbReference>
<proteinExistence type="predicted"/>
<evidence type="ECO:0000313" key="4">
    <source>
        <dbReference type="Proteomes" id="UP000030140"/>
    </source>
</evidence>
<dbReference type="KEGG" id="ddo:I597_0164"/>
<dbReference type="AlphaFoldDB" id="A0A0A2GVG9"/>
<sequence length="232" mass="24403">MKFKFKYAFVIVLSMVILSCGDDDGSPAGEPDSGTDFEGNATAEYTLSFETSFSEEMFPEEYPSNPSFGPVVAIIHSPNINVFQTGSVANDGLAAYAESGDVDALVTALESQQGQSEGLFLIQTASNASAVGTSSFDITFTPTRTRVTFLAKLNPSPDWFVGAASLDIVDGNTLKEEIQTGLVLLDAGTKAGETYDSSSVSENNTIGICVDAPYAGDGPFVESLGNLTIARN</sequence>
<dbReference type="Pfam" id="PF06468">
    <property type="entry name" value="Spond_N"/>
    <property type="match status" value="1"/>
</dbReference>
<keyword evidence="1" id="KW-0732">Signal</keyword>
<reference evidence="3 4" key="1">
    <citation type="submission" date="2014-10" db="EMBL/GenBank/DDBJ databases">
        <title>Draft genome sequence of the proteorhodopsin-containing marine bacterium Dokdonia donghaensis.</title>
        <authorList>
            <person name="Gomez-Consarnau L."/>
            <person name="Gonzalez J.M."/>
            <person name="Riedel T."/>
            <person name="Jaenicke S."/>
            <person name="Wagner-Doebler I."/>
            <person name="Fuhrman J.A."/>
        </authorList>
    </citation>
    <scope>NUCLEOTIDE SEQUENCE [LARGE SCALE GENOMIC DNA]</scope>
    <source>
        <strain evidence="3 4">DSW-1</strain>
    </source>
</reference>